<accession>A0ACB0M9N1</accession>
<evidence type="ECO:0000313" key="1">
    <source>
        <dbReference type="EMBL" id="CAJ2678041.1"/>
    </source>
</evidence>
<keyword evidence="2" id="KW-1185">Reference proteome</keyword>
<protein>
    <submittedName>
        <fullName evidence="1">Uncharacterized protein</fullName>
    </submittedName>
</protein>
<gene>
    <name evidence="1" type="ORF">MILVUS5_LOCUS40416</name>
</gene>
<dbReference type="EMBL" id="CASHSV030000823">
    <property type="protein sequence ID" value="CAJ2678041.1"/>
    <property type="molecule type" value="Genomic_DNA"/>
</dbReference>
<organism evidence="1 2">
    <name type="scientific">Trifolium pratense</name>
    <name type="common">Red clover</name>
    <dbReference type="NCBI Taxonomy" id="57577"/>
    <lineage>
        <taxon>Eukaryota</taxon>
        <taxon>Viridiplantae</taxon>
        <taxon>Streptophyta</taxon>
        <taxon>Embryophyta</taxon>
        <taxon>Tracheophyta</taxon>
        <taxon>Spermatophyta</taxon>
        <taxon>Magnoliopsida</taxon>
        <taxon>eudicotyledons</taxon>
        <taxon>Gunneridae</taxon>
        <taxon>Pentapetalae</taxon>
        <taxon>rosids</taxon>
        <taxon>fabids</taxon>
        <taxon>Fabales</taxon>
        <taxon>Fabaceae</taxon>
        <taxon>Papilionoideae</taxon>
        <taxon>50 kb inversion clade</taxon>
        <taxon>NPAAA clade</taxon>
        <taxon>Hologalegina</taxon>
        <taxon>IRL clade</taxon>
        <taxon>Trifolieae</taxon>
        <taxon>Trifolium</taxon>
    </lineage>
</organism>
<reference evidence="1" key="1">
    <citation type="submission" date="2023-10" db="EMBL/GenBank/DDBJ databases">
        <authorList>
            <person name="Rodriguez Cubillos JULIANA M."/>
            <person name="De Vega J."/>
        </authorList>
    </citation>
    <scope>NUCLEOTIDE SEQUENCE</scope>
</reference>
<name>A0ACB0M9N1_TRIPR</name>
<evidence type="ECO:0000313" key="2">
    <source>
        <dbReference type="Proteomes" id="UP001177021"/>
    </source>
</evidence>
<comment type="caution">
    <text evidence="1">The sequence shown here is derived from an EMBL/GenBank/DDBJ whole genome shotgun (WGS) entry which is preliminary data.</text>
</comment>
<sequence length="224" mass="25858">MELIQHLQCKTPLGFFKTILIPNQFYGEVPPDFVQQHFNELHKSWHIWDKNGIHHKLTFGKYNIIPYLTDGWYALLNHLECKQATEITFTYYGGGNFLLSVGSITLCENFPSFHSHSTNPIDTQSFDVTLSRCDVHNTAMTLEGDFSDYVRSVGYKSLLLVNDHLDILQASIMSTYSPIVATIIGHGWKEFCRFQNYKEGDTIRFKFACKISRNLVHVRLITKD</sequence>
<proteinExistence type="predicted"/>
<dbReference type="Proteomes" id="UP001177021">
    <property type="component" value="Unassembled WGS sequence"/>
</dbReference>